<sequence length="92" mass="10305">MQHEKANISRSNDYCFTYAYERGGITRNLILRIHTGRKMKTFLIFMAGSIMLTATTEGVTPLIAGGLIAWAYYRCGHDDGFKAGKRNILTGK</sequence>
<keyword evidence="1" id="KW-0472">Membrane</keyword>
<dbReference type="KEGG" id="vg:29079448"/>
<organism evidence="2 3">
    <name type="scientific">Escherichia phage vB_EcoS_NBD2</name>
    <dbReference type="NCBI Taxonomy" id="1852563"/>
    <lineage>
        <taxon>Viruses</taxon>
        <taxon>Duplodnaviria</taxon>
        <taxon>Heunggongvirae</taxon>
        <taxon>Uroviricota</taxon>
        <taxon>Caudoviricetes</taxon>
        <taxon>Drexlerviridae</taxon>
        <taxon>Vilniusvirus</taxon>
        <taxon>Vilniusvirus NBD2</taxon>
    </lineage>
</organism>
<dbReference type="EMBL" id="KX130668">
    <property type="protein sequence ID" value="ANM45860.1"/>
    <property type="molecule type" value="Genomic_DNA"/>
</dbReference>
<keyword evidence="1" id="KW-1133">Transmembrane helix</keyword>
<dbReference type="RefSeq" id="YP_009284642.1">
    <property type="nucleotide sequence ID" value="NC_031050.1"/>
</dbReference>
<feature type="transmembrane region" description="Helical" evidence="1">
    <location>
        <begin position="42"/>
        <end position="73"/>
    </location>
</feature>
<dbReference type="GeneID" id="29079448"/>
<evidence type="ECO:0000313" key="3">
    <source>
        <dbReference type="Proteomes" id="UP000202254"/>
    </source>
</evidence>
<dbReference type="Proteomes" id="UP000202254">
    <property type="component" value="Segment"/>
</dbReference>
<name>A0A192Y9G8_9CAUD</name>
<keyword evidence="3" id="KW-1185">Reference proteome</keyword>
<accession>A0A192Y9G8</accession>
<evidence type="ECO:0000313" key="2">
    <source>
        <dbReference type="EMBL" id="ANM45860.1"/>
    </source>
</evidence>
<protein>
    <submittedName>
        <fullName evidence="2">Uncharacterized protein</fullName>
    </submittedName>
</protein>
<reference evidence="2 3" key="1">
    <citation type="submission" date="2016-04" db="EMBL/GenBank/DDBJ databases">
        <title>Complete Genome of E. coli phage vB_EcoS_NBD2.</title>
        <authorList>
            <person name="Truncaite L."/>
            <person name="Kaliniene L."/>
            <person name="Zajanckauskaite A."/>
            <person name="Meskys R."/>
        </authorList>
    </citation>
    <scope>NUCLEOTIDE SEQUENCE [LARGE SCALE GENOMIC DNA]</scope>
</reference>
<evidence type="ECO:0000256" key="1">
    <source>
        <dbReference type="SAM" id="Phobius"/>
    </source>
</evidence>
<keyword evidence="1" id="KW-0812">Transmembrane</keyword>
<proteinExistence type="predicted"/>
<gene>
    <name evidence="2" type="ORF">NBD2_18</name>
</gene>